<evidence type="ECO:0000256" key="1">
    <source>
        <dbReference type="ARBA" id="ARBA00023015"/>
    </source>
</evidence>
<feature type="domain" description="HTH luxR-type" evidence="4">
    <location>
        <begin position="184"/>
        <end position="249"/>
    </location>
</feature>
<dbReference type="HOGENOM" id="CLU_072786_4_1_5"/>
<dbReference type="eggNOG" id="COG2771">
    <property type="taxonomic scope" value="Bacteria"/>
</dbReference>
<evidence type="ECO:0000256" key="2">
    <source>
        <dbReference type="ARBA" id="ARBA00023125"/>
    </source>
</evidence>
<dbReference type="KEGG" id="mam:Mesau_06036"/>
<sequence length="252" mass="27666">MRQHGVDVAMSQFDRTLEYIDQLQHAATAAAVCEKLLGVTSEFGLTALMAGTVPQPGTPTGQQKQHVLLCDWPVEWLERYVTRNYVDHDPVVSHMKQLQAPFQWREAAQGIRIDKSSGEVMGDAGAFKLRDGLAFPLITLDGEIVMVSLGGEAVELSAAEFGLVSLVSTYAVGRAMQLHTMATTTIDHIELTPRERECLQWAAVGKSEWEISQILGISEHTSEKHLLNAKSKLGAVNRVQAVAEAIRRGYIS</sequence>
<dbReference type="InterPro" id="IPR005143">
    <property type="entry name" value="TF_LuxR_autoind-bd_dom"/>
</dbReference>
<dbReference type="InterPro" id="IPR000792">
    <property type="entry name" value="Tscrpt_reg_LuxR_C"/>
</dbReference>
<dbReference type="GO" id="GO:0003677">
    <property type="term" value="F:DNA binding"/>
    <property type="evidence" value="ECO:0007669"/>
    <property type="project" value="UniProtKB-KW"/>
</dbReference>
<dbReference type="SUPFAM" id="SSF75516">
    <property type="entry name" value="Pheromone-binding domain of LuxR-like quorum-sensing transcription factors"/>
    <property type="match status" value="1"/>
</dbReference>
<evidence type="ECO:0000313" key="6">
    <source>
        <dbReference type="Proteomes" id="UP000010998"/>
    </source>
</evidence>
<dbReference type="EMBL" id="CP003358">
    <property type="protein sequence ID" value="AGB48255.1"/>
    <property type="molecule type" value="Genomic_DNA"/>
</dbReference>
<dbReference type="PRINTS" id="PR00038">
    <property type="entry name" value="HTHLUXR"/>
</dbReference>
<dbReference type="PANTHER" id="PTHR44688:SF16">
    <property type="entry name" value="DNA-BINDING TRANSCRIPTIONAL ACTIVATOR DEVR_DOSR"/>
    <property type="match status" value="1"/>
</dbReference>
<dbReference type="Pfam" id="PF00196">
    <property type="entry name" value="GerE"/>
    <property type="match status" value="1"/>
</dbReference>
<gene>
    <name evidence="5" type="ordered locus">Mesau_06036</name>
</gene>
<dbReference type="AlphaFoldDB" id="L0KU97"/>
<keyword evidence="2 5" id="KW-0238">DNA-binding</keyword>
<dbReference type="PANTHER" id="PTHR44688">
    <property type="entry name" value="DNA-BINDING TRANSCRIPTIONAL ACTIVATOR DEVR_DOSR"/>
    <property type="match status" value="1"/>
</dbReference>
<dbReference type="CDD" id="cd06170">
    <property type="entry name" value="LuxR_C_like"/>
    <property type="match status" value="1"/>
</dbReference>
<dbReference type="InterPro" id="IPR036388">
    <property type="entry name" value="WH-like_DNA-bd_sf"/>
</dbReference>
<dbReference type="Gene3D" id="3.30.450.80">
    <property type="entry name" value="Transcription factor LuxR-like, autoinducer-binding domain"/>
    <property type="match status" value="1"/>
</dbReference>
<evidence type="ECO:0000259" key="4">
    <source>
        <dbReference type="PROSITE" id="PS50043"/>
    </source>
</evidence>
<dbReference type="PROSITE" id="PS50043">
    <property type="entry name" value="HTH_LUXR_2"/>
    <property type="match status" value="1"/>
</dbReference>
<dbReference type="InterPro" id="IPR036693">
    <property type="entry name" value="TF_LuxR_autoind-bd_dom_sf"/>
</dbReference>
<dbReference type="SUPFAM" id="SSF46894">
    <property type="entry name" value="C-terminal effector domain of the bipartite response regulators"/>
    <property type="match status" value="1"/>
</dbReference>
<keyword evidence="1" id="KW-0805">Transcription regulation</keyword>
<dbReference type="Proteomes" id="UP000010998">
    <property type="component" value="Chromosome"/>
</dbReference>
<accession>L0KU97</accession>
<reference evidence="6" key="1">
    <citation type="submission" date="2012-02" db="EMBL/GenBank/DDBJ databases">
        <title>Complete sequence of Mesorhizobium australicum WSM2073.</title>
        <authorList>
            <person name="Lucas S."/>
            <person name="Han J."/>
            <person name="Lapidus A."/>
            <person name="Cheng J.-F."/>
            <person name="Goodwin L."/>
            <person name="Pitluck S."/>
            <person name="Peters L."/>
            <person name="Gu W."/>
            <person name="Detter J.C."/>
            <person name="Han C."/>
            <person name="Tapia R."/>
            <person name="Land M."/>
            <person name="Hauser L."/>
            <person name="Kyrpides N."/>
            <person name="Ivanova N."/>
            <person name="Pagani I."/>
            <person name="Reeve W.G."/>
            <person name="Howieson J.G."/>
            <person name="Tiwari R.P."/>
            <person name="O'Hara G.W."/>
            <person name="Atkins C.A."/>
            <person name="Ronson C.W."/>
            <person name="Nandasena K.G."/>
            <person name="Woyke T."/>
        </authorList>
    </citation>
    <scope>NUCLEOTIDE SEQUENCE [LARGE SCALE GENOMIC DNA]</scope>
    <source>
        <strain evidence="6">LMG 24608 / HAMBI 3006 / WSM2073</strain>
    </source>
</reference>
<name>L0KU97_MESAW</name>
<dbReference type="InterPro" id="IPR016032">
    <property type="entry name" value="Sig_transdc_resp-reg_C-effctor"/>
</dbReference>
<protein>
    <submittedName>
        <fullName evidence="5">DNA-binding protein with HTH domain</fullName>
    </submittedName>
</protein>
<keyword evidence="3" id="KW-0804">Transcription</keyword>
<dbReference type="STRING" id="754035.Mesau_06036"/>
<proteinExistence type="predicted"/>
<evidence type="ECO:0000256" key="3">
    <source>
        <dbReference type="ARBA" id="ARBA00023163"/>
    </source>
</evidence>
<dbReference type="SMART" id="SM00421">
    <property type="entry name" value="HTH_LUXR"/>
    <property type="match status" value="1"/>
</dbReference>
<organism evidence="5 6">
    <name type="scientific">Mesorhizobium australicum (strain HAMBI 3006 / LMG 24608 / WSM2073)</name>
    <dbReference type="NCBI Taxonomy" id="754035"/>
    <lineage>
        <taxon>Bacteria</taxon>
        <taxon>Pseudomonadati</taxon>
        <taxon>Pseudomonadota</taxon>
        <taxon>Alphaproteobacteria</taxon>
        <taxon>Hyphomicrobiales</taxon>
        <taxon>Phyllobacteriaceae</taxon>
        <taxon>Mesorhizobium</taxon>
    </lineage>
</organism>
<dbReference type="GO" id="GO:0006355">
    <property type="term" value="P:regulation of DNA-templated transcription"/>
    <property type="evidence" value="ECO:0007669"/>
    <property type="project" value="InterPro"/>
</dbReference>
<evidence type="ECO:0000313" key="5">
    <source>
        <dbReference type="EMBL" id="AGB48255.1"/>
    </source>
</evidence>
<keyword evidence="6" id="KW-1185">Reference proteome</keyword>
<dbReference type="Pfam" id="PF03472">
    <property type="entry name" value="Autoind_bind"/>
    <property type="match status" value="1"/>
</dbReference>
<dbReference type="Gene3D" id="1.10.10.10">
    <property type="entry name" value="Winged helix-like DNA-binding domain superfamily/Winged helix DNA-binding domain"/>
    <property type="match status" value="1"/>
</dbReference>